<dbReference type="GO" id="GO:0003824">
    <property type="term" value="F:catalytic activity"/>
    <property type="evidence" value="ECO:0007669"/>
    <property type="project" value="InterPro"/>
</dbReference>
<dbReference type="InterPro" id="IPR003265">
    <property type="entry name" value="HhH-GPD_domain"/>
</dbReference>
<protein>
    <submittedName>
        <fullName evidence="2">Uncharacterized HhH-GPD family protein</fullName>
    </submittedName>
</protein>
<sequence length="194" mass="21339">MTRTLCLAQDPDSDALLAADPLALLFGMLLDQQIQMEKAFKGPKVIADRMSGLDVHRIAEAPEEEFVAIASEPPAIHRFPGSMAKRLQTLARFLIEHYDGDPEAIWTRDEPDGKTVMKRLKELPGFGDQKARIFLALLGKQLDVRPEGWREAAGAYGEDGARRSVADVRDKVTLAEVRDFKKAAKAAAKAGKGQ</sequence>
<dbReference type="NCBIfam" id="TIGR03252">
    <property type="entry name" value="HhH-GPD-type base excision DNA repair protein"/>
    <property type="match status" value="1"/>
</dbReference>
<reference evidence="2 3" key="1">
    <citation type="submission" date="2016-10" db="EMBL/GenBank/DDBJ databases">
        <authorList>
            <person name="de Groot N.N."/>
        </authorList>
    </citation>
    <scope>NUCLEOTIDE SEQUENCE [LARGE SCALE GENOMIC DNA]</scope>
    <source>
        <strain evidence="2 3">DSM 44149</strain>
    </source>
</reference>
<dbReference type="InterPro" id="IPR017658">
    <property type="entry name" value="HhH-GPD_base_excis"/>
</dbReference>
<dbReference type="RefSeq" id="WP_030431738.1">
    <property type="nucleotide sequence ID" value="NZ_JOEF01000021.1"/>
</dbReference>
<gene>
    <name evidence="2" type="ORF">SAMN04489726_2630</name>
</gene>
<evidence type="ECO:0000313" key="2">
    <source>
        <dbReference type="EMBL" id="SDM63486.1"/>
    </source>
</evidence>
<proteinExistence type="predicted"/>
<accession>A0A1G9UUC5</accession>
<dbReference type="EMBL" id="LT629701">
    <property type="protein sequence ID" value="SDM63486.1"/>
    <property type="molecule type" value="Genomic_DNA"/>
</dbReference>
<dbReference type="GO" id="GO:0006284">
    <property type="term" value="P:base-excision repair"/>
    <property type="evidence" value="ECO:0007669"/>
    <property type="project" value="InterPro"/>
</dbReference>
<feature type="domain" description="HhH-GPD" evidence="1">
    <location>
        <begin position="27"/>
        <end position="118"/>
    </location>
</feature>
<organism evidence="2 3">
    <name type="scientific">Allokutzneria albata</name>
    <name type="common">Kibdelosporangium albatum</name>
    <dbReference type="NCBI Taxonomy" id="211114"/>
    <lineage>
        <taxon>Bacteria</taxon>
        <taxon>Bacillati</taxon>
        <taxon>Actinomycetota</taxon>
        <taxon>Actinomycetes</taxon>
        <taxon>Pseudonocardiales</taxon>
        <taxon>Pseudonocardiaceae</taxon>
        <taxon>Allokutzneria</taxon>
    </lineage>
</organism>
<evidence type="ECO:0000259" key="1">
    <source>
        <dbReference type="Pfam" id="PF00730"/>
    </source>
</evidence>
<dbReference type="AlphaFoldDB" id="A0A1G9UUC5"/>
<dbReference type="Proteomes" id="UP000183376">
    <property type="component" value="Chromosome I"/>
</dbReference>
<dbReference type="eggNOG" id="COG0177">
    <property type="taxonomic scope" value="Bacteria"/>
</dbReference>
<dbReference type="SUPFAM" id="SSF48150">
    <property type="entry name" value="DNA-glycosylase"/>
    <property type="match status" value="1"/>
</dbReference>
<dbReference type="STRING" id="211114.SAMN04489726_2630"/>
<dbReference type="Gene3D" id="1.10.340.30">
    <property type="entry name" value="Hypothetical protein, domain 2"/>
    <property type="match status" value="1"/>
</dbReference>
<name>A0A1G9UUC5_ALLAB</name>
<dbReference type="OrthoDB" id="1492580at2"/>
<dbReference type="Pfam" id="PF00730">
    <property type="entry name" value="HhH-GPD"/>
    <property type="match status" value="1"/>
</dbReference>
<evidence type="ECO:0000313" key="3">
    <source>
        <dbReference type="Proteomes" id="UP000183376"/>
    </source>
</evidence>
<dbReference type="InterPro" id="IPR011257">
    <property type="entry name" value="DNA_glycosylase"/>
</dbReference>
<keyword evidence="3" id="KW-1185">Reference proteome</keyword>